<gene>
    <name evidence="2" type="primary">lplA_2</name>
    <name evidence="2" type="ordered locus">CTA_0547</name>
</gene>
<accession>A0A0H2X1E4</accession>
<dbReference type="Gene3D" id="3.30.930.10">
    <property type="entry name" value="Bira Bifunctional Protein, Domain 2"/>
    <property type="match status" value="1"/>
</dbReference>
<name>A0A0H2X1E4_CHLTA</name>
<dbReference type="CDD" id="cd16443">
    <property type="entry name" value="LplA"/>
    <property type="match status" value="1"/>
</dbReference>
<dbReference type="PANTHER" id="PTHR43506">
    <property type="entry name" value="BIOTIN/LIPOATE A/B PROTEIN LIGASE FAMILY"/>
    <property type="match status" value="1"/>
</dbReference>
<dbReference type="AlphaFoldDB" id="A0A0H2X1E4"/>
<dbReference type="InterPro" id="IPR045864">
    <property type="entry name" value="aa-tRNA-synth_II/BPL/LPL"/>
</dbReference>
<keyword evidence="2" id="KW-0436">Ligase</keyword>
<dbReference type="InterPro" id="IPR004143">
    <property type="entry name" value="BPL_LPL_catalytic"/>
</dbReference>
<dbReference type="Pfam" id="PF21948">
    <property type="entry name" value="LplA-B_cat"/>
    <property type="match status" value="1"/>
</dbReference>
<dbReference type="PROSITE" id="PS51733">
    <property type="entry name" value="BPL_LPL_CATALYTIC"/>
    <property type="match status" value="1"/>
</dbReference>
<dbReference type="RefSeq" id="WP_009871863.1">
    <property type="nucleotide sequence ID" value="NC_007429.1"/>
</dbReference>
<keyword evidence="3" id="KW-1185">Reference proteome</keyword>
<evidence type="ECO:0000313" key="3">
    <source>
        <dbReference type="Proteomes" id="UP000002532"/>
    </source>
</evidence>
<proteinExistence type="predicted"/>
<evidence type="ECO:0000259" key="1">
    <source>
        <dbReference type="PROSITE" id="PS51733"/>
    </source>
</evidence>
<organism evidence="2 3">
    <name type="scientific">Chlamydia trachomatis serovar A (strain ATCC VR-571B / DSM 19440 / HAR-13)</name>
    <dbReference type="NCBI Taxonomy" id="315277"/>
    <lineage>
        <taxon>Bacteria</taxon>
        <taxon>Pseudomonadati</taxon>
        <taxon>Chlamydiota</taxon>
        <taxon>Chlamydiia</taxon>
        <taxon>Chlamydiales</taxon>
        <taxon>Chlamydiaceae</taxon>
        <taxon>Chlamydia/Chlamydophila group</taxon>
        <taxon>Chlamydia</taxon>
    </lineage>
</organism>
<dbReference type="HOGENOM" id="CLU_075935_0_0_0"/>
<feature type="domain" description="BPL/LPL catalytic" evidence="1">
    <location>
        <begin position="29"/>
        <end position="198"/>
    </location>
</feature>
<reference evidence="2 3" key="1">
    <citation type="journal article" date="2005" name="Infect. Immun.">
        <title>Comparative genomic analysis of Chlamydia trachomatis oculotropic and genitotropic strains.</title>
        <authorList>
            <person name="Carlson J.H."/>
            <person name="Porcella S.F."/>
            <person name="McClarty G."/>
            <person name="Caldwell H.D."/>
        </authorList>
    </citation>
    <scope>NUCLEOTIDE SEQUENCE [LARGE SCALE GENOMIC DNA]</scope>
    <source>
        <strain evidence="3">ATCC VR-571B / DSM 19440 / HAR-13</strain>
    </source>
</reference>
<sequence>MLINCVFVHCEGLPIFKQLQLEEALLRTSSQNFCLVNTHLPEAVVLGISRKPERDLHVEHLKEDGIPIIRRYSGGGTVFLDADSLMVSWIINSPTPSPSSKDLLQWTQDIYAPIFPTGFKITENDYTFLDKKIGGNAQYIQKYRWVHHTTFLWNMNPKKLARYLPTPEIQPSYRQNRSHDEFLTTIYELFDSREDFLSQLKQSAASKMVWEQGSIQTLTPMLSLPHRKATQIL</sequence>
<protein>
    <submittedName>
        <fullName evidence="2">Lipoate-protein ligase A</fullName>
        <ecNumber evidence="2">6.-.-.-</ecNumber>
    </submittedName>
</protein>
<evidence type="ECO:0000313" key="2">
    <source>
        <dbReference type="EMBL" id="AAX50774.1"/>
    </source>
</evidence>
<dbReference type="GO" id="GO:0016874">
    <property type="term" value="F:ligase activity"/>
    <property type="evidence" value="ECO:0007669"/>
    <property type="project" value="UniProtKB-KW"/>
</dbReference>
<dbReference type="InterPro" id="IPR053264">
    <property type="entry name" value="Lipoate-ligase_2_inactive"/>
</dbReference>
<dbReference type="KEGG" id="cta:CTA_0547"/>
<dbReference type="Proteomes" id="UP000002532">
    <property type="component" value="Chromosome"/>
</dbReference>
<dbReference type="SUPFAM" id="SSF55681">
    <property type="entry name" value="Class II aaRS and biotin synthetases"/>
    <property type="match status" value="1"/>
</dbReference>
<dbReference type="EC" id="6.-.-.-" evidence="2"/>
<dbReference type="PANTHER" id="PTHR43506:SF1">
    <property type="entry name" value="BPL_LPL CATALYTIC DOMAIN-CONTAINING PROTEIN"/>
    <property type="match status" value="1"/>
</dbReference>
<dbReference type="EMBL" id="CP000051">
    <property type="protein sequence ID" value="AAX50774.1"/>
    <property type="molecule type" value="Genomic_DNA"/>
</dbReference>